<dbReference type="Pfam" id="PF12804">
    <property type="entry name" value="NTP_transf_3"/>
    <property type="match status" value="1"/>
</dbReference>
<dbReference type="InterPro" id="IPR025877">
    <property type="entry name" value="MobA-like_NTP_Trfase"/>
</dbReference>
<accession>A0ABZ0HQB8</accession>
<keyword evidence="6" id="KW-1185">Reference proteome</keyword>
<feature type="domain" description="MobA-like NTP transferase" evidence="4">
    <location>
        <begin position="9"/>
        <end position="142"/>
    </location>
</feature>
<keyword evidence="3" id="KW-0460">Magnesium</keyword>
<evidence type="ECO:0000259" key="4">
    <source>
        <dbReference type="Pfam" id="PF12804"/>
    </source>
</evidence>
<dbReference type="PANTHER" id="PTHR43584:SF8">
    <property type="entry name" value="N-ACETYLMURAMATE ALPHA-1-PHOSPHATE URIDYLYLTRANSFERASE"/>
    <property type="match status" value="1"/>
</dbReference>
<dbReference type="InterPro" id="IPR050065">
    <property type="entry name" value="GlmU-like"/>
</dbReference>
<name>A0ABZ0HQB8_9HYPH</name>
<evidence type="ECO:0000313" key="5">
    <source>
        <dbReference type="EMBL" id="WOJ89482.1"/>
    </source>
</evidence>
<evidence type="ECO:0000256" key="3">
    <source>
        <dbReference type="ARBA" id="ARBA00022842"/>
    </source>
</evidence>
<evidence type="ECO:0000256" key="1">
    <source>
        <dbReference type="ARBA" id="ARBA00022679"/>
    </source>
</evidence>
<dbReference type="EMBL" id="CP136862">
    <property type="protein sequence ID" value="WOJ89482.1"/>
    <property type="molecule type" value="Genomic_DNA"/>
</dbReference>
<dbReference type="SUPFAM" id="SSF53448">
    <property type="entry name" value="Nucleotide-diphospho-sugar transferases"/>
    <property type="match status" value="1"/>
</dbReference>
<evidence type="ECO:0000256" key="2">
    <source>
        <dbReference type="ARBA" id="ARBA00022695"/>
    </source>
</evidence>
<dbReference type="RefSeq" id="WP_407338929.1">
    <property type="nucleotide sequence ID" value="NZ_CP136862.1"/>
</dbReference>
<dbReference type="CDD" id="cd06422">
    <property type="entry name" value="NTP_transferase_like_1"/>
    <property type="match status" value="1"/>
</dbReference>
<dbReference type="PANTHER" id="PTHR43584">
    <property type="entry name" value="NUCLEOTIDYL TRANSFERASE"/>
    <property type="match status" value="1"/>
</dbReference>
<dbReference type="Gene3D" id="3.90.550.10">
    <property type="entry name" value="Spore Coat Polysaccharide Biosynthesis Protein SpsA, Chain A"/>
    <property type="match status" value="1"/>
</dbReference>
<evidence type="ECO:0000313" key="6">
    <source>
        <dbReference type="Proteomes" id="UP001626536"/>
    </source>
</evidence>
<gene>
    <name evidence="5" type="ORF">RZS28_17075</name>
</gene>
<organism evidence="5 6">
    <name type="scientific">Methylocapsa polymorpha</name>
    <dbReference type="NCBI Taxonomy" id="3080828"/>
    <lineage>
        <taxon>Bacteria</taxon>
        <taxon>Pseudomonadati</taxon>
        <taxon>Pseudomonadota</taxon>
        <taxon>Alphaproteobacteria</taxon>
        <taxon>Hyphomicrobiales</taxon>
        <taxon>Beijerinckiaceae</taxon>
        <taxon>Methylocapsa</taxon>
    </lineage>
</organism>
<keyword evidence="2" id="KW-0548">Nucleotidyltransferase</keyword>
<sequence length="241" mass="26619">MSSFMPAKAMVFAAGLGTRMRPLTDHIPKPLIKVAGKPMIDHMLDRFEAAGVETAIVNVHYLADQIETHLAARAAPKIVISDERGKLLDQGGGIGKALPLLADEPFFVSNTDAFWVEGPRDNLRRLAAGWDPDRMDILLLVAATTASIGVDWPGDFLMSADGRLTRRPERDVAPFVYTGVGILKPELFESETRDVYRLAPFFFEAAEKGRLFGQRLDGLWLHVGVPQVIEEAERTILRSVL</sequence>
<dbReference type="Proteomes" id="UP001626536">
    <property type="component" value="Chromosome"/>
</dbReference>
<reference evidence="5 6" key="1">
    <citation type="submission" date="2023-10" db="EMBL/GenBank/DDBJ databases">
        <title>Novel methanotroph of the genus Methylocapsa from a subarctic wetland.</title>
        <authorList>
            <person name="Belova S.E."/>
            <person name="Oshkin I.Y."/>
            <person name="Miroshnikov K."/>
            <person name="Dedysh S.N."/>
        </authorList>
    </citation>
    <scope>NUCLEOTIDE SEQUENCE [LARGE SCALE GENOMIC DNA]</scope>
    <source>
        <strain evidence="5 6">RX1</strain>
    </source>
</reference>
<keyword evidence="1" id="KW-0808">Transferase</keyword>
<protein>
    <submittedName>
        <fullName evidence="5">Nucleotidyltransferase family protein</fullName>
    </submittedName>
</protein>
<dbReference type="InterPro" id="IPR029044">
    <property type="entry name" value="Nucleotide-diphossugar_trans"/>
</dbReference>
<proteinExistence type="predicted"/>